<dbReference type="Proteomes" id="UP000811609">
    <property type="component" value="Chromosome 4"/>
</dbReference>
<gene>
    <name evidence="16" type="ORF">CIPAW_04G143700</name>
</gene>
<sequence length="209" mass="21499">MISPVIFIFSLLLSYSHAVQDFCVGDLTAPESPVGYSCKNPANVTADDFVFTGLGVPANTSNSNKAGVIPAFAPQFPGINGLGISFARADFAVGGAIPLHSHPGGSEVVLVAEGTIFAGFISSTSNKVYTKTLKKGDIMVFPQGLLHFQVNTGPSPATVFVSFSSATPGAQLLPLALFQNDLPTAVIAATTSLDIAEIKKLKAILGGTG</sequence>
<evidence type="ECO:0000256" key="2">
    <source>
        <dbReference type="ARBA" id="ARBA00007456"/>
    </source>
</evidence>
<evidence type="ECO:0000256" key="10">
    <source>
        <dbReference type="ARBA" id="ARBA00023211"/>
    </source>
</evidence>
<evidence type="ECO:0000256" key="11">
    <source>
        <dbReference type="PIRSR" id="PIRSR601929-1"/>
    </source>
</evidence>
<feature type="signal peptide" evidence="14">
    <location>
        <begin position="1"/>
        <end position="18"/>
    </location>
</feature>
<reference evidence="16" key="1">
    <citation type="submission" date="2020-12" db="EMBL/GenBank/DDBJ databases">
        <title>WGS assembly of Carya illinoinensis cv. Pawnee.</title>
        <authorList>
            <person name="Platts A."/>
            <person name="Shu S."/>
            <person name="Wright S."/>
            <person name="Barry K."/>
            <person name="Edger P."/>
            <person name="Pires J.C."/>
            <person name="Schmutz J."/>
        </authorList>
    </citation>
    <scope>NUCLEOTIDE SEQUENCE</scope>
    <source>
        <tissue evidence="16">Leaf</tissue>
    </source>
</reference>
<keyword evidence="17" id="KW-1185">Reference proteome</keyword>
<dbReference type="GO" id="GO:0048046">
    <property type="term" value="C:apoplast"/>
    <property type="evidence" value="ECO:0007669"/>
    <property type="project" value="UniProtKB-SubCell"/>
</dbReference>
<feature type="binding site" evidence="12">
    <location>
        <position position="102"/>
    </location>
    <ligand>
        <name>Mn(2+)</name>
        <dbReference type="ChEBI" id="CHEBI:29035"/>
    </ligand>
</feature>
<dbReference type="InterPro" id="IPR019780">
    <property type="entry name" value="Germin_Mn-BS"/>
</dbReference>
<feature type="disulfide bond" evidence="13">
    <location>
        <begin position="23"/>
        <end position="38"/>
    </location>
</feature>
<evidence type="ECO:0000256" key="8">
    <source>
        <dbReference type="ARBA" id="ARBA00023170"/>
    </source>
</evidence>
<evidence type="ECO:0000256" key="3">
    <source>
        <dbReference type="ARBA" id="ARBA00022523"/>
    </source>
</evidence>
<feature type="domain" description="Cupin type-1" evidence="15">
    <location>
        <begin position="52"/>
        <end position="199"/>
    </location>
</feature>
<dbReference type="GO" id="GO:0030145">
    <property type="term" value="F:manganese ion binding"/>
    <property type="evidence" value="ECO:0007669"/>
    <property type="project" value="InterPro"/>
</dbReference>
<comment type="caution">
    <text evidence="16">The sequence shown here is derived from an EMBL/GenBank/DDBJ whole genome shotgun (WGS) entry which is preliminary data.</text>
</comment>
<comment type="similarity">
    <text evidence="2">Belongs to the germin family.</text>
</comment>
<feature type="binding site" evidence="11">
    <location>
        <position position="107"/>
    </location>
    <ligand>
        <name>oxalate</name>
        <dbReference type="ChEBI" id="CHEBI:30623"/>
    </ligand>
</feature>
<evidence type="ECO:0000256" key="6">
    <source>
        <dbReference type="ARBA" id="ARBA00022729"/>
    </source>
</evidence>
<keyword evidence="5 11" id="KW-0479">Metal-binding</keyword>
<keyword evidence="8" id="KW-0675">Receptor</keyword>
<keyword evidence="4" id="KW-0964">Secreted</keyword>
<evidence type="ECO:0000313" key="17">
    <source>
        <dbReference type="Proteomes" id="UP000811609"/>
    </source>
</evidence>
<organism evidence="16 17">
    <name type="scientific">Carya illinoinensis</name>
    <name type="common">Pecan</name>
    <dbReference type="NCBI Taxonomy" id="32201"/>
    <lineage>
        <taxon>Eukaryota</taxon>
        <taxon>Viridiplantae</taxon>
        <taxon>Streptophyta</taxon>
        <taxon>Embryophyta</taxon>
        <taxon>Tracheophyta</taxon>
        <taxon>Spermatophyta</taxon>
        <taxon>Magnoliopsida</taxon>
        <taxon>eudicotyledons</taxon>
        <taxon>Gunneridae</taxon>
        <taxon>Pentapetalae</taxon>
        <taxon>rosids</taxon>
        <taxon>fabids</taxon>
        <taxon>Fagales</taxon>
        <taxon>Juglandaceae</taxon>
        <taxon>Carya</taxon>
    </lineage>
</organism>
<dbReference type="FunFam" id="2.60.120.10:FF:000047">
    <property type="entry name" value="Auxin-binding protein ABP19a"/>
    <property type="match status" value="1"/>
</dbReference>
<dbReference type="Pfam" id="PF00190">
    <property type="entry name" value="Cupin_1"/>
    <property type="match status" value="1"/>
</dbReference>
<evidence type="ECO:0000256" key="1">
    <source>
        <dbReference type="ARBA" id="ARBA00004271"/>
    </source>
</evidence>
<evidence type="ECO:0000256" key="5">
    <source>
        <dbReference type="ARBA" id="ARBA00022723"/>
    </source>
</evidence>
<evidence type="ECO:0000256" key="13">
    <source>
        <dbReference type="PIRSR" id="PIRSR601929-3"/>
    </source>
</evidence>
<proteinExistence type="inferred from homology"/>
<dbReference type="PROSITE" id="PS00725">
    <property type="entry name" value="GERMIN"/>
    <property type="match status" value="1"/>
</dbReference>
<keyword evidence="3" id="KW-0052">Apoplast</keyword>
<feature type="binding site" evidence="11">
    <location>
        <position position="102"/>
    </location>
    <ligand>
        <name>oxalate</name>
        <dbReference type="ChEBI" id="CHEBI:30623"/>
    </ligand>
</feature>
<keyword evidence="6 14" id="KW-0732">Signal</keyword>
<name>A0A8T1QW85_CARIL</name>
<evidence type="ECO:0000256" key="9">
    <source>
        <dbReference type="ARBA" id="ARBA00023180"/>
    </source>
</evidence>
<dbReference type="PANTHER" id="PTHR31238">
    <property type="entry name" value="GERMIN-LIKE PROTEIN SUBFAMILY 3 MEMBER 3"/>
    <property type="match status" value="1"/>
</dbReference>
<dbReference type="InterPro" id="IPR001929">
    <property type="entry name" value="Germin"/>
</dbReference>
<accession>A0A8T1QW85</accession>
<evidence type="ECO:0000256" key="12">
    <source>
        <dbReference type="PIRSR" id="PIRSR601929-2"/>
    </source>
</evidence>
<dbReference type="AlphaFoldDB" id="A0A8T1QW85"/>
<evidence type="ECO:0000256" key="7">
    <source>
        <dbReference type="ARBA" id="ARBA00023157"/>
    </source>
</evidence>
<keyword evidence="9" id="KW-0325">Glycoprotein</keyword>
<evidence type="ECO:0000256" key="4">
    <source>
        <dbReference type="ARBA" id="ARBA00022525"/>
    </source>
</evidence>
<feature type="binding site" evidence="12">
    <location>
        <position position="100"/>
    </location>
    <ligand>
        <name>Mn(2+)</name>
        <dbReference type="ChEBI" id="CHEBI:29035"/>
    </ligand>
</feature>
<evidence type="ECO:0000256" key="14">
    <source>
        <dbReference type="SAM" id="SignalP"/>
    </source>
</evidence>
<keyword evidence="10 11" id="KW-0464">Manganese</keyword>
<dbReference type="CDD" id="cd02241">
    <property type="entry name" value="cupin_OxOx"/>
    <property type="match status" value="1"/>
</dbReference>
<protein>
    <recommendedName>
        <fullName evidence="15">Cupin type-1 domain-containing protein</fullName>
    </recommendedName>
</protein>
<dbReference type="SMART" id="SM00835">
    <property type="entry name" value="Cupin_1"/>
    <property type="match status" value="1"/>
</dbReference>
<feature type="chain" id="PRO_5035793838" description="Cupin type-1 domain-containing protein" evidence="14">
    <location>
        <begin position="19"/>
        <end position="209"/>
    </location>
</feature>
<dbReference type="InterPro" id="IPR006045">
    <property type="entry name" value="Cupin_1"/>
</dbReference>
<dbReference type="EMBL" id="CM031812">
    <property type="protein sequence ID" value="KAG6658191.1"/>
    <property type="molecule type" value="Genomic_DNA"/>
</dbReference>
<keyword evidence="7 13" id="KW-1015">Disulfide bond</keyword>
<comment type="subcellular location">
    <subcellularLocation>
        <location evidence="1">Secreted</location>
        <location evidence="1">Extracellular space</location>
        <location evidence="1">Apoplast</location>
    </subcellularLocation>
</comment>
<feature type="binding site" evidence="12">
    <location>
        <position position="107"/>
    </location>
    <ligand>
        <name>Mn(2+)</name>
        <dbReference type="ChEBI" id="CHEBI:29035"/>
    </ligand>
</feature>
<evidence type="ECO:0000313" key="16">
    <source>
        <dbReference type="EMBL" id="KAG6658191.1"/>
    </source>
</evidence>
<evidence type="ECO:0000259" key="15">
    <source>
        <dbReference type="SMART" id="SM00835"/>
    </source>
</evidence>
<feature type="binding site" evidence="12">
    <location>
        <position position="147"/>
    </location>
    <ligand>
        <name>Mn(2+)</name>
        <dbReference type="ChEBI" id="CHEBI:29035"/>
    </ligand>
</feature>